<dbReference type="AlphaFoldDB" id="A0A427B7H8"/>
<keyword evidence="1" id="KW-0677">Repeat</keyword>
<feature type="repeat" description="PPR" evidence="2">
    <location>
        <begin position="60"/>
        <end position="94"/>
    </location>
</feature>
<evidence type="ECO:0008006" key="5">
    <source>
        <dbReference type="Google" id="ProtNLM"/>
    </source>
</evidence>
<dbReference type="Pfam" id="PF01535">
    <property type="entry name" value="PPR"/>
    <property type="match status" value="11"/>
</dbReference>
<dbReference type="Proteomes" id="UP000287651">
    <property type="component" value="Unassembled WGS sequence"/>
</dbReference>
<feature type="repeat" description="PPR" evidence="2">
    <location>
        <begin position="364"/>
        <end position="394"/>
    </location>
</feature>
<evidence type="ECO:0000313" key="4">
    <source>
        <dbReference type="Proteomes" id="UP000287651"/>
    </source>
</evidence>
<dbReference type="InterPro" id="IPR011990">
    <property type="entry name" value="TPR-like_helical_dom_sf"/>
</dbReference>
<dbReference type="InterPro" id="IPR002885">
    <property type="entry name" value="PPR_rpt"/>
</dbReference>
<dbReference type="FunFam" id="1.25.40.10:FF:000073">
    <property type="entry name" value="Pentatricopeptide repeat-containing protein chloroplastic"/>
    <property type="match status" value="1"/>
</dbReference>
<evidence type="ECO:0000256" key="2">
    <source>
        <dbReference type="PROSITE-ProRule" id="PRU00708"/>
    </source>
</evidence>
<dbReference type="InterPro" id="IPR046848">
    <property type="entry name" value="E_motif"/>
</dbReference>
<dbReference type="PANTHER" id="PTHR47926:SF513">
    <property type="entry name" value="PENTATRICOPEPTIDE REPEAT-CONTAINING PROTEIN"/>
    <property type="match status" value="1"/>
</dbReference>
<reference evidence="3 4" key="1">
    <citation type="journal article" date="2014" name="Agronomy (Basel)">
        <title>A Draft Genome Sequence for Ensete ventricosum, the Drought-Tolerant Tree Against Hunger.</title>
        <authorList>
            <person name="Harrison J."/>
            <person name="Moore K.A."/>
            <person name="Paszkiewicz K."/>
            <person name="Jones T."/>
            <person name="Grant M."/>
            <person name="Ambacheew D."/>
            <person name="Muzemil S."/>
            <person name="Studholme D.J."/>
        </authorList>
    </citation>
    <scope>NUCLEOTIDE SEQUENCE [LARGE SCALE GENOMIC DNA]</scope>
</reference>
<accession>A0A427B7H8</accession>
<dbReference type="InterPro" id="IPR046960">
    <property type="entry name" value="PPR_At4g14850-like_plant"/>
</dbReference>
<dbReference type="PROSITE" id="PS51375">
    <property type="entry name" value="PPR"/>
    <property type="match status" value="5"/>
</dbReference>
<comment type="caution">
    <text evidence="3">The sequence shown here is derived from an EMBL/GenBank/DDBJ whole genome shotgun (WGS) entry which is preliminary data.</text>
</comment>
<sequence length="784" mass="85307">MCSSLSISPILSPSPLSHSKNLFFDSAASVRCLSFSAAERNLGLTASLHSGLLKSGRHSNLFVANSLLDAYAKCGRMDSALKLFDRMPLRDVVSWTAVISGHCHTGAAAAAILVFLNMLSEGTAPPPNEFTASAVLRACGMLRDEKLGRMVHGHLVAAGFSHDAFVSNSLIDMYGKVGSIVDAEKLVSRLSCRDVVSWSAIISGSVLHGMFDKALVLFTRMLEDGILPNTATMLSITQACSLMGEPSLFACVHAWLVKLELHDCLPVVKSLVTMYAKNGFLDEAIEAFLQFDLPECHDPDLIAALIHGCVLSGSLEHGKVIHGYSIKMGFSPCTIVENSLLDLYAKHRYVDSAHLIFKRMGRRDIVSWNSMISCFAKNDRVEEALQHLGQVHKASGGELALDFVTVLSSIQACSTTSSLERGQILHGFVIKAGFDSDSFVCNALIDMYGRSGRVGLAEQLFQEMEDTRDVGSWNSLIAAYGIHGDGDSALRVFDELRSGGRRKPNAVSFVNVISACGHCGLTMEGYECFKSMQRDYGIEPAMEHYAAMVDLLGRSGKLGEAEELIREMPVEPGPSIWGSLLGACRLHGSVDIAKRAAAELSVMEPDCRVWRVTLSNVYASAGLWEEAAEVRAEMRRKGSRKEAGWSYVESRGLDKFRFVVGDTRHPETGRIYEVWRSINEHLADAFWVALPLRSTEAIAWIAQVVAIRDLIRRRLEGGLTVRVAPKLAICGGADEGSHLNGSGFGFFFSVMKLATTTCNLNVTPPCQKNDLKRTAVGCIKGGLI</sequence>
<gene>
    <name evidence="3" type="ORF">B296_00005718</name>
</gene>
<dbReference type="GO" id="GO:0009451">
    <property type="term" value="P:RNA modification"/>
    <property type="evidence" value="ECO:0007669"/>
    <property type="project" value="InterPro"/>
</dbReference>
<dbReference type="PANTHER" id="PTHR47926">
    <property type="entry name" value="PENTATRICOPEPTIDE REPEAT-CONTAINING PROTEIN"/>
    <property type="match status" value="1"/>
</dbReference>
<protein>
    <recommendedName>
        <fullName evidence="5">Pentatricopeptide repeat-containing protein</fullName>
    </recommendedName>
</protein>
<dbReference type="NCBIfam" id="TIGR00756">
    <property type="entry name" value="PPR"/>
    <property type="match status" value="5"/>
</dbReference>
<dbReference type="EMBL" id="AMZH03000310">
    <property type="protein sequence ID" value="RRT84407.1"/>
    <property type="molecule type" value="Genomic_DNA"/>
</dbReference>
<dbReference type="FunFam" id="1.25.40.10:FF:000381">
    <property type="entry name" value="Pentatricopeptide repeat-containing protein"/>
    <property type="match status" value="1"/>
</dbReference>
<name>A0A427B7H8_ENSVE</name>
<feature type="repeat" description="PPR" evidence="2">
    <location>
        <begin position="437"/>
        <end position="467"/>
    </location>
</feature>
<proteinExistence type="predicted"/>
<feature type="repeat" description="PPR" evidence="2">
    <location>
        <begin position="469"/>
        <end position="503"/>
    </location>
</feature>
<evidence type="ECO:0000313" key="3">
    <source>
        <dbReference type="EMBL" id="RRT84407.1"/>
    </source>
</evidence>
<dbReference type="GO" id="GO:0003729">
    <property type="term" value="F:mRNA binding"/>
    <property type="evidence" value="ECO:0007669"/>
    <property type="project" value="UniProtKB-ARBA"/>
</dbReference>
<organism evidence="3 4">
    <name type="scientific">Ensete ventricosum</name>
    <name type="common">Abyssinian banana</name>
    <name type="synonym">Musa ensete</name>
    <dbReference type="NCBI Taxonomy" id="4639"/>
    <lineage>
        <taxon>Eukaryota</taxon>
        <taxon>Viridiplantae</taxon>
        <taxon>Streptophyta</taxon>
        <taxon>Embryophyta</taxon>
        <taxon>Tracheophyta</taxon>
        <taxon>Spermatophyta</taxon>
        <taxon>Magnoliopsida</taxon>
        <taxon>Liliopsida</taxon>
        <taxon>Zingiberales</taxon>
        <taxon>Musaceae</taxon>
        <taxon>Ensete</taxon>
    </lineage>
</organism>
<dbReference type="FunFam" id="1.25.40.10:FF:000090">
    <property type="entry name" value="Pentatricopeptide repeat-containing protein, chloroplastic"/>
    <property type="match status" value="1"/>
</dbReference>
<evidence type="ECO:0000256" key="1">
    <source>
        <dbReference type="ARBA" id="ARBA00022737"/>
    </source>
</evidence>
<dbReference type="Gene3D" id="1.25.40.10">
    <property type="entry name" value="Tetratricopeptide repeat domain"/>
    <property type="match status" value="5"/>
</dbReference>
<feature type="repeat" description="PPR" evidence="2">
    <location>
        <begin position="194"/>
        <end position="228"/>
    </location>
</feature>
<dbReference type="Pfam" id="PF20431">
    <property type="entry name" value="E_motif"/>
    <property type="match status" value="1"/>
</dbReference>